<keyword evidence="2" id="KW-1185">Reference proteome</keyword>
<evidence type="ECO:0000313" key="2">
    <source>
        <dbReference type="Proteomes" id="UP000827092"/>
    </source>
</evidence>
<name>A0AAV6UNC2_9ARAC</name>
<comment type="caution">
    <text evidence="1">The sequence shown here is derived from an EMBL/GenBank/DDBJ whole genome shotgun (WGS) entry which is preliminary data.</text>
</comment>
<reference evidence="1 2" key="1">
    <citation type="journal article" date="2022" name="Nat. Ecol. Evol.">
        <title>A masculinizing supergene underlies an exaggerated male reproductive morph in a spider.</title>
        <authorList>
            <person name="Hendrickx F."/>
            <person name="De Corte Z."/>
            <person name="Sonet G."/>
            <person name="Van Belleghem S.M."/>
            <person name="Kostlbacher S."/>
            <person name="Vangestel C."/>
        </authorList>
    </citation>
    <scope>NUCLEOTIDE SEQUENCE [LARGE SCALE GENOMIC DNA]</scope>
    <source>
        <strain evidence="1">W744_W776</strain>
    </source>
</reference>
<proteinExistence type="predicted"/>
<dbReference type="AlphaFoldDB" id="A0AAV6UNC2"/>
<sequence length="180" mass="20064">MKPYHCIDLFESVVATIYQSPLDQTQHGKFIKMHYQIKMKLLGLNNAVQKAKRVAANFAVAKVTSVRCSVRRLALPKLCEFDVFRKICFSVELKEKRDMESHIRIAIFLLVVIVLDATVSLQVESSKESQDEIARAIIVAPLKCGKEGAPCNSGAECCPNHACDLSILKCSTEIDFSDSD</sequence>
<accession>A0AAV6UNC2</accession>
<gene>
    <name evidence="1" type="ORF">JTE90_019353</name>
</gene>
<protein>
    <submittedName>
        <fullName evidence="1">Uncharacterized protein</fullName>
    </submittedName>
</protein>
<organism evidence="1 2">
    <name type="scientific">Oedothorax gibbosus</name>
    <dbReference type="NCBI Taxonomy" id="931172"/>
    <lineage>
        <taxon>Eukaryota</taxon>
        <taxon>Metazoa</taxon>
        <taxon>Ecdysozoa</taxon>
        <taxon>Arthropoda</taxon>
        <taxon>Chelicerata</taxon>
        <taxon>Arachnida</taxon>
        <taxon>Araneae</taxon>
        <taxon>Araneomorphae</taxon>
        <taxon>Entelegynae</taxon>
        <taxon>Araneoidea</taxon>
        <taxon>Linyphiidae</taxon>
        <taxon>Erigoninae</taxon>
        <taxon>Oedothorax</taxon>
    </lineage>
</organism>
<dbReference type="EMBL" id="JAFNEN010000363">
    <property type="protein sequence ID" value="KAG8184756.1"/>
    <property type="molecule type" value="Genomic_DNA"/>
</dbReference>
<dbReference type="Proteomes" id="UP000827092">
    <property type="component" value="Unassembled WGS sequence"/>
</dbReference>
<evidence type="ECO:0000313" key="1">
    <source>
        <dbReference type="EMBL" id="KAG8184756.1"/>
    </source>
</evidence>